<dbReference type="InterPro" id="IPR014710">
    <property type="entry name" value="RmlC-like_jellyroll"/>
</dbReference>
<sequence length="804" mass="88600">MASQASRRFHEAGVGSRTGLRLSAVARDQDGFEDLEAFYKASQAALDHQKQQHPDELEDDDEDYDSFDEATFNRRRQAASSSSMMDIQNSSAPSPRSLLRSSRGSAAVASVSSPERAGQAHGNITLADDDDQLDLPELSTGSRSFNLVTMASNDANDDEEPEQRLRAPSTPQRGLSERKAGTLPNAKRKGKEPVTARRNIQLSDSDDDDILASIQQRLESAYDDEQDQWPMSEDEIVPVKPSPAKMTTAAASSHTKPRKRSRMTKGTADERPAVSAPSGASSKRPKKAKEPTNESSVVTAPPAASSKNKPERPPKSRAVEKEPEPEPELAFGLDEDEPEPAHFAARSSSISTPPPAAKQLPKRKRGEPAKKSSAEQPAAASRVPQKASTTSTGVGRPAASSEKHKATKPKKVADEVVERVRLQPREATVINENGVRRSTRQRFAPLEYWRGERIRYGRPSLPSGTTPDDLCGSQGRGEDEFEEDPSMMLVRRRVPVLDIKEVIRVPRAPGEGTFSGTTMRARTTTRRKVERKSEERAPRLTPQTRVPEDEDEYARLDPTADTIYVEDGWDEETVETGMVIKDEASAEVEVSVVRTKATHRPIPVANQRFRFEKFFNSGGVMATGILHLPPGASKPTKSAKDNSFVFCVLQGALRASVHRKSFIIGPKGVFQVPAGNTYSLENICQREVHLFFAQCIKTKIANAGDLTMFTQMSDTSYGTPGFKAGLYSHDQRGGRDDQRLEDEMRKTTESAAGESMQLQQQRGNGKVLDHRPVLTARSDADDSDEDDFELSRRVKSAKRVFRKL</sequence>
<accession>A0A0D1E8Y7</accession>
<evidence type="ECO:0000313" key="10">
    <source>
        <dbReference type="Proteomes" id="UP000000561"/>
    </source>
</evidence>
<name>A0A0D1E8Y7_MYCMD</name>
<dbReference type="InterPro" id="IPR025974">
    <property type="entry name" value="Mif2/CENP-C_cupin"/>
</dbReference>
<evidence type="ECO:0000256" key="5">
    <source>
        <dbReference type="ARBA" id="ARBA00057947"/>
    </source>
</evidence>
<dbReference type="GO" id="GO:0051455">
    <property type="term" value="P:spindle attachment to meiosis I kinetochore"/>
    <property type="evidence" value="ECO:0000318"/>
    <property type="project" value="GO_Central"/>
</dbReference>
<evidence type="ECO:0000256" key="3">
    <source>
        <dbReference type="ARBA" id="ARBA00023125"/>
    </source>
</evidence>
<feature type="compositionally biased region" description="Basic and acidic residues" evidence="7">
    <location>
        <begin position="729"/>
        <end position="748"/>
    </location>
</feature>
<gene>
    <name evidence="9" type="ORF">UMAG_00289</name>
</gene>
<dbReference type="InterPro" id="IPR011051">
    <property type="entry name" value="RmlC_Cupin_sf"/>
</dbReference>
<evidence type="ECO:0000256" key="6">
    <source>
        <dbReference type="ARBA" id="ARBA00075033"/>
    </source>
</evidence>
<feature type="region of interest" description="Disordered" evidence="7">
    <location>
        <begin position="723"/>
        <end position="788"/>
    </location>
</feature>
<dbReference type="GO" id="GO:0051382">
    <property type="term" value="P:kinetochore assembly"/>
    <property type="evidence" value="ECO:0000318"/>
    <property type="project" value="GO_Central"/>
</dbReference>
<comment type="subcellular location">
    <subcellularLocation>
        <location evidence="1">Nucleus</location>
    </subcellularLocation>
</comment>
<keyword evidence="10" id="KW-1185">Reference proteome</keyword>
<feature type="region of interest" description="Disordered" evidence="7">
    <location>
        <begin position="457"/>
        <end position="483"/>
    </location>
</feature>
<dbReference type="AlphaFoldDB" id="A0A0D1E8Y7"/>
<dbReference type="OrthoDB" id="1939643at2759"/>
<dbReference type="Proteomes" id="UP000000561">
    <property type="component" value="Chromosome 1"/>
</dbReference>
<keyword evidence="3" id="KW-0238">DNA-binding</keyword>
<dbReference type="InterPro" id="IPR028386">
    <property type="entry name" value="CENP-C/Mif2/cnp3"/>
</dbReference>
<feature type="compositionally biased region" description="Acidic residues" evidence="7">
    <location>
        <begin position="325"/>
        <end position="338"/>
    </location>
</feature>
<keyword evidence="4" id="KW-0539">Nucleus</keyword>
<feature type="region of interest" description="Disordered" evidence="7">
    <location>
        <begin position="508"/>
        <end position="549"/>
    </location>
</feature>
<dbReference type="GO" id="GO:0005634">
    <property type="term" value="C:nucleus"/>
    <property type="evidence" value="ECO:0007669"/>
    <property type="project" value="UniProtKB-SubCell"/>
</dbReference>
<dbReference type="OMA" id="CHGRVQV"/>
<dbReference type="GO" id="GO:0051315">
    <property type="term" value="P:attachment of mitotic spindle microtubules to kinetochore"/>
    <property type="evidence" value="ECO:0000318"/>
    <property type="project" value="GO_Central"/>
</dbReference>
<proteinExistence type="inferred from homology"/>
<feature type="compositionally biased region" description="Basic and acidic residues" evidence="7">
    <location>
        <begin position="308"/>
        <end position="324"/>
    </location>
</feature>
<protein>
    <recommendedName>
        <fullName evidence="6">CENP-C homolog</fullName>
    </recommendedName>
</protein>
<feature type="compositionally biased region" description="Acidic residues" evidence="7">
    <location>
        <begin position="56"/>
        <end position="68"/>
    </location>
</feature>
<feature type="compositionally biased region" description="Polar residues" evidence="7">
    <location>
        <begin position="139"/>
        <end position="154"/>
    </location>
</feature>
<dbReference type="SUPFAM" id="SSF51182">
    <property type="entry name" value="RmlC-like cupins"/>
    <property type="match status" value="1"/>
</dbReference>
<feature type="domain" description="Mif2/CENP-C cupin" evidence="8">
    <location>
        <begin position="609"/>
        <end position="694"/>
    </location>
</feature>
<feature type="compositionally biased region" description="Acidic residues" evidence="7">
    <location>
        <begin position="221"/>
        <end position="236"/>
    </location>
</feature>
<dbReference type="CDD" id="cd06993">
    <property type="entry name" value="cupin_CENP-C_C"/>
    <property type="match status" value="1"/>
</dbReference>
<dbReference type="PANTHER" id="PTHR16684">
    <property type="entry name" value="CENTROMERE PROTEIN C"/>
    <property type="match status" value="1"/>
</dbReference>
<dbReference type="Gene3D" id="2.60.120.10">
    <property type="entry name" value="Jelly Rolls"/>
    <property type="match status" value="1"/>
</dbReference>
<comment type="function">
    <text evidence="5">Component of the kinetochore, a multiprotein complex that assembles on centromeric DNA and attaches chromosomes to spindle microtubules, mediating chromosome segregation and sister chromatid segregation during meiosis and mitosis. Component of the inner kinetochore constitutive centromere-associated network (CCAN), which serves as a structural platform for outer kinetochore assembly.</text>
</comment>
<dbReference type="GeneID" id="23561635"/>
<dbReference type="eggNOG" id="ENOG502S47H">
    <property type="taxonomic scope" value="Eukaryota"/>
</dbReference>
<feature type="region of interest" description="Disordered" evidence="7">
    <location>
        <begin position="1"/>
        <end position="22"/>
    </location>
</feature>
<dbReference type="GO" id="GO:0000776">
    <property type="term" value="C:kinetochore"/>
    <property type="evidence" value="ECO:0007669"/>
    <property type="project" value="InterPro"/>
</dbReference>
<dbReference type="PANTHER" id="PTHR16684:SF11">
    <property type="entry name" value="CENTROMERE PROTEIN C"/>
    <property type="match status" value="1"/>
</dbReference>
<evidence type="ECO:0000256" key="4">
    <source>
        <dbReference type="ARBA" id="ARBA00023242"/>
    </source>
</evidence>
<dbReference type="EMBL" id="CM003140">
    <property type="protein sequence ID" value="KIS71861.1"/>
    <property type="molecule type" value="Genomic_DNA"/>
</dbReference>
<organism evidence="9 10">
    <name type="scientific">Mycosarcoma maydis</name>
    <name type="common">Corn smut fungus</name>
    <name type="synonym">Ustilago maydis</name>
    <dbReference type="NCBI Taxonomy" id="5270"/>
    <lineage>
        <taxon>Eukaryota</taxon>
        <taxon>Fungi</taxon>
        <taxon>Dikarya</taxon>
        <taxon>Basidiomycota</taxon>
        <taxon>Ustilaginomycotina</taxon>
        <taxon>Ustilaginomycetes</taxon>
        <taxon>Ustilaginales</taxon>
        <taxon>Ustilaginaceae</taxon>
        <taxon>Mycosarcoma</taxon>
    </lineage>
</organism>
<comment type="similarity">
    <text evidence="2">Belongs to the CENP-C/MIF2 family.</text>
</comment>
<evidence type="ECO:0000313" key="9">
    <source>
        <dbReference type="EMBL" id="KIS71861.1"/>
    </source>
</evidence>
<feature type="compositionally biased region" description="Low complexity" evidence="7">
    <location>
        <begin position="295"/>
        <end position="306"/>
    </location>
</feature>
<evidence type="ECO:0000256" key="2">
    <source>
        <dbReference type="ARBA" id="ARBA00010291"/>
    </source>
</evidence>
<dbReference type="GO" id="GO:0019237">
    <property type="term" value="F:centromeric DNA binding"/>
    <property type="evidence" value="ECO:0000318"/>
    <property type="project" value="GO_Central"/>
</dbReference>
<dbReference type="FunFam" id="2.60.120.10:FF:000033">
    <property type="entry name" value="Centromere protein C 1"/>
    <property type="match status" value="1"/>
</dbReference>
<evidence type="ECO:0000259" key="8">
    <source>
        <dbReference type="Pfam" id="PF11699"/>
    </source>
</evidence>
<dbReference type="KEGG" id="uma:UMAG_00289"/>
<dbReference type="InParanoid" id="A0A0D1E8Y7"/>
<reference evidence="9 10" key="1">
    <citation type="journal article" date="2006" name="Nature">
        <title>Insights from the genome of the biotrophic fungal plant pathogen Ustilago maydis.</title>
        <authorList>
            <person name="Kamper J."/>
            <person name="Kahmann R."/>
            <person name="Bolker M."/>
            <person name="Ma L.J."/>
            <person name="Brefort T."/>
            <person name="Saville B.J."/>
            <person name="Banuett F."/>
            <person name="Kronstad J.W."/>
            <person name="Gold S.E."/>
            <person name="Muller O."/>
            <person name="Perlin M.H."/>
            <person name="Wosten H.A."/>
            <person name="de Vries R."/>
            <person name="Ruiz-Herrera J."/>
            <person name="Reynaga-Pena C.G."/>
            <person name="Snetselaar K."/>
            <person name="McCann M."/>
            <person name="Perez-Martin J."/>
            <person name="Feldbrugge M."/>
            <person name="Basse C.W."/>
            <person name="Steinberg G."/>
            <person name="Ibeas J.I."/>
            <person name="Holloman W."/>
            <person name="Guzman P."/>
            <person name="Farman M."/>
            <person name="Stajich J.E."/>
            <person name="Sentandreu R."/>
            <person name="Gonzalez-Prieto J.M."/>
            <person name="Kennell J.C."/>
            <person name="Molina L."/>
            <person name="Schirawski J."/>
            <person name="Mendoza-Mendoza A."/>
            <person name="Greilinger D."/>
            <person name="Munch K."/>
            <person name="Rossel N."/>
            <person name="Scherer M."/>
            <person name="Vranes M."/>
            <person name="Ladendorf O."/>
            <person name="Vincon V."/>
            <person name="Fuchs U."/>
            <person name="Sandrock B."/>
            <person name="Meng S."/>
            <person name="Ho E.C."/>
            <person name="Cahill M.J."/>
            <person name="Boyce K.J."/>
            <person name="Klose J."/>
            <person name="Klosterman S.J."/>
            <person name="Deelstra H.J."/>
            <person name="Ortiz-Castellanos L."/>
            <person name="Li W."/>
            <person name="Sanchez-Alonso P."/>
            <person name="Schreier P.H."/>
            <person name="Hauser-Hahn I."/>
            <person name="Vaupel M."/>
            <person name="Koopmann E."/>
            <person name="Friedrich G."/>
            <person name="Voss H."/>
            <person name="Schluter T."/>
            <person name="Margolis J."/>
            <person name="Platt D."/>
            <person name="Swimmer C."/>
            <person name="Gnirke A."/>
            <person name="Chen F."/>
            <person name="Vysotskaia V."/>
            <person name="Mannhaupt G."/>
            <person name="Guldener U."/>
            <person name="Munsterkotter M."/>
            <person name="Haase D."/>
            <person name="Oesterheld M."/>
            <person name="Mewes H.W."/>
            <person name="Mauceli E.W."/>
            <person name="DeCaprio D."/>
            <person name="Wade C.M."/>
            <person name="Butler J."/>
            <person name="Young S."/>
            <person name="Jaffe D.B."/>
            <person name="Calvo S."/>
            <person name="Nusbaum C."/>
            <person name="Galagan J."/>
            <person name="Birren B.W."/>
        </authorList>
    </citation>
    <scope>NUCLEOTIDE SEQUENCE [LARGE SCALE GENOMIC DNA]</scope>
    <source>
        <strain evidence="10">DSM 14603 / FGSC 9021 / UM521</strain>
    </source>
</reference>
<feature type="region of interest" description="Disordered" evidence="7">
    <location>
        <begin position="43"/>
        <end position="417"/>
    </location>
</feature>
<dbReference type="RefSeq" id="XP_011386202.1">
    <property type="nucleotide sequence ID" value="XM_011387900.1"/>
</dbReference>
<feature type="compositionally biased region" description="Low complexity" evidence="7">
    <location>
        <begin position="78"/>
        <end position="114"/>
    </location>
</feature>
<evidence type="ECO:0000256" key="1">
    <source>
        <dbReference type="ARBA" id="ARBA00004123"/>
    </source>
</evidence>
<evidence type="ECO:0000256" key="7">
    <source>
        <dbReference type="SAM" id="MobiDB-lite"/>
    </source>
</evidence>
<dbReference type="Pfam" id="PF11699">
    <property type="entry name" value="CENP-C_C"/>
    <property type="match status" value="1"/>
</dbReference>
<dbReference type="VEuPathDB" id="FungiDB:UMAG_00289"/>
<dbReference type="STRING" id="237631.A0A0D1E8Y7"/>